<dbReference type="EMBL" id="GGEC01011081">
    <property type="protein sequence ID" value="MBW91564.1"/>
    <property type="molecule type" value="Transcribed_RNA"/>
</dbReference>
<sequence length="77" mass="8950">MKRPKVTLFSPTIDMLKVLLGRSISNKWKEGVIFHKMCPTVHDPILCTNHHSRFHDCGLRYFSQYSFLSSSFSCKES</sequence>
<protein>
    <submittedName>
        <fullName evidence="1">Uncharacterized protein MANES_13G039100</fullName>
    </submittedName>
</protein>
<organism evidence="1">
    <name type="scientific">Rhizophora mucronata</name>
    <name type="common">Asiatic mangrove</name>
    <dbReference type="NCBI Taxonomy" id="61149"/>
    <lineage>
        <taxon>Eukaryota</taxon>
        <taxon>Viridiplantae</taxon>
        <taxon>Streptophyta</taxon>
        <taxon>Embryophyta</taxon>
        <taxon>Tracheophyta</taxon>
        <taxon>Spermatophyta</taxon>
        <taxon>Magnoliopsida</taxon>
        <taxon>eudicotyledons</taxon>
        <taxon>Gunneridae</taxon>
        <taxon>Pentapetalae</taxon>
        <taxon>rosids</taxon>
        <taxon>fabids</taxon>
        <taxon>Malpighiales</taxon>
        <taxon>Rhizophoraceae</taxon>
        <taxon>Rhizophora</taxon>
    </lineage>
</organism>
<reference evidence="1" key="1">
    <citation type="submission" date="2018-02" db="EMBL/GenBank/DDBJ databases">
        <title>Rhizophora mucronata_Transcriptome.</title>
        <authorList>
            <person name="Meera S.P."/>
            <person name="Sreeshan A."/>
            <person name="Augustine A."/>
        </authorList>
    </citation>
    <scope>NUCLEOTIDE SEQUENCE</scope>
    <source>
        <tissue evidence="1">Leaf</tissue>
    </source>
</reference>
<proteinExistence type="predicted"/>
<name>A0A2P2JDL2_RHIMU</name>
<dbReference type="AlphaFoldDB" id="A0A2P2JDL2"/>
<evidence type="ECO:0000313" key="1">
    <source>
        <dbReference type="EMBL" id="MBW91564.1"/>
    </source>
</evidence>
<accession>A0A2P2JDL2</accession>